<evidence type="ECO:0000313" key="1">
    <source>
        <dbReference type="EMBL" id="SHO60178.1"/>
    </source>
</evidence>
<dbReference type="Gene3D" id="1.10.10.10">
    <property type="entry name" value="Winged helix-like DNA-binding domain superfamily/Winged helix DNA-binding domain"/>
    <property type="match status" value="1"/>
</dbReference>
<dbReference type="EMBL" id="FRXN01000001">
    <property type="protein sequence ID" value="SHO60178.1"/>
    <property type="molecule type" value="Genomic_DNA"/>
</dbReference>
<reference evidence="2" key="1">
    <citation type="submission" date="2016-12" db="EMBL/GenBank/DDBJ databases">
        <authorList>
            <person name="Varghese N."/>
            <person name="Submissions S."/>
        </authorList>
    </citation>
    <scope>NUCLEOTIDE SEQUENCE [LARGE SCALE GENOMIC DNA]</scope>
    <source>
        <strain evidence="2">DSM 25035</strain>
    </source>
</reference>
<dbReference type="AlphaFoldDB" id="A0A1M7Z5F7"/>
<protein>
    <recommendedName>
        <fullName evidence="3">DUF3253 domain-containing protein</fullName>
    </recommendedName>
</protein>
<dbReference type="Pfam" id="PF11625">
    <property type="entry name" value="DUF3253"/>
    <property type="match status" value="1"/>
</dbReference>
<sequence length="83" mass="9780">MDILETAILEMCRKYQAKSFPPSEVVQSMYPVDWKYFTEEVNQKAWELYQKGVVCLTQDGKAVDKNHFPKAEFLIYKPKDSKK</sequence>
<dbReference type="InterPro" id="IPR021660">
    <property type="entry name" value="DUF3253"/>
</dbReference>
<dbReference type="InterPro" id="IPR036390">
    <property type="entry name" value="WH_DNA-bd_sf"/>
</dbReference>
<name>A0A1M7Z5F7_9BACT</name>
<proteinExistence type="predicted"/>
<gene>
    <name evidence="1" type="ORF">SAMN04488108_0624</name>
</gene>
<dbReference type="SUPFAM" id="SSF46785">
    <property type="entry name" value="Winged helix' DNA-binding domain"/>
    <property type="match status" value="1"/>
</dbReference>
<keyword evidence="2" id="KW-1185">Reference proteome</keyword>
<evidence type="ECO:0000313" key="2">
    <source>
        <dbReference type="Proteomes" id="UP000184609"/>
    </source>
</evidence>
<dbReference type="Proteomes" id="UP000184609">
    <property type="component" value="Unassembled WGS sequence"/>
</dbReference>
<dbReference type="RefSeq" id="WP_134204316.1">
    <property type="nucleotide sequence ID" value="NZ_FRXN01000001.1"/>
</dbReference>
<dbReference type="OrthoDB" id="711646at2"/>
<accession>A0A1M7Z5F7</accession>
<evidence type="ECO:0008006" key="3">
    <source>
        <dbReference type="Google" id="ProtNLM"/>
    </source>
</evidence>
<dbReference type="InterPro" id="IPR036388">
    <property type="entry name" value="WH-like_DNA-bd_sf"/>
</dbReference>
<organism evidence="1 2">
    <name type="scientific">Algoriphagus zhangzhouensis</name>
    <dbReference type="NCBI Taxonomy" id="1073327"/>
    <lineage>
        <taxon>Bacteria</taxon>
        <taxon>Pseudomonadati</taxon>
        <taxon>Bacteroidota</taxon>
        <taxon>Cytophagia</taxon>
        <taxon>Cytophagales</taxon>
        <taxon>Cyclobacteriaceae</taxon>
        <taxon>Algoriphagus</taxon>
    </lineage>
</organism>
<dbReference type="STRING" id="1073327.SAMN04488108_0624"/>